<gene>
    <name evidence="2" type="ORF">CJ030_MR4G028387</name>
</gene>
<sequence length="475" mass="52714">MGSGSSKLTPEGEAVQTKLRPVVYRWFEERTDRKYNSNLSNKQLLKDVVEQNESSPSHSLRDKERRSASSSDGNVASLNETPVVEEESNVASRSAEPSDKATQEPEDHKGRALPVISNLAPPTKLRSAVYRWLHEITRRKYSRPSNKHLLKDALDEDEGSRPPSRCDKERNSTSSSDGSVASSRATPVVEEEVNVTAMPSESSDKTTTQPEEHKEGDAVPAKHRPHIIHRWFHEIIARCKYSSMFKKDLLKDEVDENECSGPHSLHNKERESTYSSEVSVFSKRATPEAEEEANAAPRPAESSETGKKPQVHKEGKMSGKHEDEKKGKEEDDDKQKDENVAGRVLVAVLEDQEILADEEEDEEVNGVHGSITGPGSPSFRVYCVQSTEDTKEDDKVDSMHTNSPSHESVDSNSDEVPHGQERKTKKKGNKGKRLTRAIRKGGPGAVKNLLIVASCYSISCSGQDRTRLLGEKAEA</sequence>
<feature type="region of interest" description="Disordered" evidence="1">
    <location>
        <begin position="35"/>
        <end position="118"/>
    </location>
</feature>
<accession>A0A6A1VZL6</accession>
<feature type="compositionally biased region" description="Acidic residues" evidence="1">
    <location>
        <begin position="350"/>
        <end position="364"/>
    </location>
</feature>
<feature type="compositionally biased region" description="Basic and acidic residues" evidence="1">
    <location>
        <begin position="304"/>
        <end position="340"/>
    </location>
</feature>
<dbReference type="OrthoDB" id="1903040at2759"/>
<feature type="compositionally biased region" description="Basic residues" evidence="1">
    <location>
        <begin position="423"/>
        <end position="439"/>
    </location>
</feature>
<keyword evidence="3" id="KW-1185">Reference proteome</keyword>
<comment type="caution">
    <text evidence="2">The sequence shown here is derived from an EMBL/GenBank/DDBJ whole genome shotgun (WGS) entry which is preliminary data.</text>
</comment>
<evidence type="ECO:0000256" key="1">
    <source>
        <dbReference type="SAM" id="MobiDB-lite"/>
    </source>
</evidence>
<feature type="region of interest" description="Disordered" evidence="1">
    <location>
        <begin position="1"/>
        <end position="21"/>
    </location>
</feature>
<feature type="compositionally biased region" description="Low complexity" evidence="1">
    <location>
        <begin position="172"/>
        <end position="183"/>
    </location>
</feature>
<dbReference type="AlphaFoldDB" id="A0A6A1VZL6"/>
<evidence type="ECO:0000313" key="2">
    <source>
        <dbReference type="EMBL" id="KAB1217506.1"/>
    </source>
</evidence>
<feature type="region of interest" description="Disordered" evidence="1">
    <location>
        <begin position="147"/>
        <end position="222"/>
    </location>
</feature>
<feature type="compositionally biased region" description="Low complexity" evidence="1">
    <location>
        <begin position="294"/>
        <end position="303"/>
    </location>
</feature>
<protein>
    <submittedName>
        <fullName evidence="2">Uncharacterized protein</fullName>
    </submittedName>
</protein>
<feature type="region of interest" description="Disordered" evidence="1">
    <location>
        <begin position="256"/>
        <end position="439"/>
    </location>
</feature>
<feature type="compositionally biased region" description="Polar residues" evidence="1">
    <location>
        <begin position="197"/>
        <end position="209"/>
    </location>
</feature>
<name>A0A6A1VZL6_9ROSI</name>
<evidence type="ECO:0000313" key="3">
    <source>
        <dbReference type="Proteomes" id="UP000516437"/>
    </source>
</evidence>
<proteinExistence type="predicted"/>
<dbReference type="Proteomes" id="UP000516437">
    <property type="component" value="Chromosome 4"/>
</dbReference>
<feature type="compositionally biased region" description="Basic and acidic residues" evidence="1">
    <location>
        <begin position="96"/>
        <end position="110"/>
    </location>
</feature>
<feature type="compositionally biased region" description="Polar residues" evidence="1">
    <location>
        <begin position="68"/>
        <end position="80"/>
    </location>
</feature>
<dbReference type="EMBL" id="RXIC02000022">
    <property type="protein sequence ID" value="KAB1217506.1"/>
    <property type="molecule type" value="Genomic_DNA"/>
</dbReference>
<reference evidence="2 3" key="1">
    <citation type="journal article" date="2019" name="Plant Biotechnol. J.">
        <title>The red bayberry genome and genetic basis of sex determination.</title>
        <authorList>
            <person name="Jia H.M."/>
            <person name="Jia H.J."/>
            <person name="Cai Q.L."/>
            <person name="Wang Y."/>
            <person name="Zhao H.B."/>
            <person name="Yang W.F."/>
            <person name="Wang G.Y."/>
            <person name="Li Y.H."/>
            <person name="Zhan D.L."/>
            <person name="Shen Y.T."/>
            <person name="Niu Q.F."/>
            <person name="Chang L."/>
            <person name="Qiu J."/>
            <person name="Zhao L."/>
            <person name="Xie H.B."/>
            <person name="Fu W.Y."/>
            <person name="Jin J."/>
            <person name="Li X.W."/>
            <person name="Jiao Y."/>
            <person name="Zhou C.C."/>
            <person name="Tu T."/>
            <person name="Chai C.Y."/>
            <person name="Gao J.L."/>
            <person name="Fan L.J."/>
            <person name="van de Weg E."/>
            <person name="Wang J.Y."/>
            <person name="Gao Z.S."/>
        </authorList>
    </citation>
    <scope>NUCLEOTIDE SEQUENCE [LARGE SCALE GENOMIC DNA]</scope>
    <source>
        <tissue evidence="2">Leaves</tissue>
    </source>
</reference>
<organism evidence="2 3">
    <name type="scientific">Morella rubra</name>
    <name type="common">Chinese bayberry</name>
    <dbReference type="NCBI Taxonomy" id="262757"/>
    <lineage>
        <taxon>Eukaryota</taxon>
        <taxon>Viridiplantae</taxon>
        <taxon>Streptophyta</taxon>
        <taxon>Embryophyta</taxon>
        <taxon>Tracheophyta</taxon>
        <taxon>Spermatophyta</taxon>
        <taxon>Magnoliopsida</taxon>
        <taxon>eudicotyledons</taxon>
        <taxon>Gunneridae</taxon>
        <taxon>Pentapetalae</taxon>
        <taxon>rosids</taxon>
        <taxon>fabids</taxon>
        <taxon>Fagales</taxon>
        <taxon>Myricaceae</taxon>
        <taxon>Morella</taxon>
    </lineage>
</organism>
<feature type="compositionally biased region" description="Basic and acidic residues" evidence="1">
    <location>
        <begin position="388"/>
        <end position="398"/>
    </location>
</feature>